<evidence type="ECO:0000313" key="2">
    <source>
        <dbReference type="Proteomes" id="UP001374535"/>
    </source>
</evidence>
<keyword evidence="2" id="KW-1185">Reference proteome</keyword>
<dbReference type="Proteomes" id="UP001374535">
    <property type="component" value="Chromosome 4"/>
</dbReference>
<dbReference type="AlphaFoldDB" id="A0AAQ3S2X2"/>
<accession>A0AAQ3S2X2</accession>
<organism evidence="1 2">
    <name type="scientific">Vigna mungo</name>
    <name type="common">Black gram</name>
    <name type="synonym">Phaseolus mungo</name>
    <dbReference type="NCBI Taxonomy" id="3915"/>
    <lineage>
        <taxon>Eukaryota</taxon>
        <taxon>Viridiplantae</taxon>
        <taxon>Streptophyta</taxon>
        <taxon>Embryophyta</taxon>
        <taxon>Tracheophyta</taxon>
        <taxon>Spermatophyta</taxon>
        <taxon>Magnoliopsida</taxon>
        <taxon>eudicotyledons</taxon>
        <taxon>Gunneridae</taxon>
        <taxon>Pentapetalae</taxon>
        <taxon>rosids</taxon>
        <taxon>fabids</taxon>
        <taxon>Fabales</taxon>
        <taxon>Fabaceae</taxon>
        <taxon>Papilionoideae</taxon>
        <taxon>50 kb inversion clade</taxon>
        <taxon>NPAAA clade</taxon>
        <taxon>indigoferoid/millettioid clade</taxon>
        <taxon>Phaseoleae</taxon>
        <taxon>Vigna</taxon>
    </lineage>
</organism>
<name>A0AAQ3S2X2_VIGMU</name>
<sequence>MSEFIENSYQIFSKAIEVKSTMLDQWSVDVKCKEPYNLQGQSLSQQNLFDYPPTQHNANMTNVESALIPLSNNPLDIKSKNGDPPMQRRKRKPSIKWMLEEHIQLASHAQKYFKRKKMLPSKKKRKSILDVTFPLPPPIQSDVLFILVAHLRIFLLSEAEVRLALLNVGLQVFARNGKFRTAASLKQGKSIIRPFCCRFGYWVFGFLLHSVDVVVWEQKSIIEELKRKVNVVEAELAVEKARRIAKSTTKDDREQSPACPQAFTNKNRDIFPLLPSDIPKKAVGKAVVGFRTSGNRPWFI</sequence>
<evidence type="ECO:0000313" key="1">
    <source>
        <dbReference type="EMBL" id="WVZ15497.1"/>
    </source>
</evidence>
<protein>
    <submittedName>
        <fullName evidence="1">Uncharacterized protein</fullName>
    </submittedName>
</protein>
<gene>
    <name evidence="1" type="ORF">V8G54_013063</name>
</gene>
<reference evidence="1 2" key="1">
    <citation type="journal article" date="2023" name="Life. Sci Alliance">
        <title>Evolutionary insights into 3D genome organization and epigenetic landscape of Vigna mungo.</title>
        <authorList>
            <person name="Junaid A."/>
            <person name="Singh B."/>
            <person name="Bhatia S."/>
        </authorList>
    </citation>
    <scope>NUCLEOTIDE SEQUENCE [LARGE SCALE GENOMIC DNA]</scope>
    <source>
        <strain evidence="1">Urdbean</strain>
    </source>
</reference>
<dbReference type="EMBL" id="CP144697">
    <property type="protein sequence ID" value="WVZ15497.1"/>
    <property type="molecule type" value="Genomic_DNA"/>
</dbReference>
<proteinExistence type="predicted"/>